<evidence type="ECO:0000256" key="1">
    <source>
        <dbReference type="ARBA" id="ARBA00022741"/>
    </source>
</evidence>
<protein>
    <submittedName>
        <fullName evidence="5">Sporulation inhibitor kipI</fullName>
    </submittedName>
</protein>
<proteinExistence type="predicted"/>
<feature type="domain" description="Carboxyltransferase" evidence="4">
    <location>
        <begin position="9"/>
        <end position="217"/>
    </location>
</feature>
<dbReference type="OrthoDB" id="9778567at2"/>
<dbReference type="GO" id="GO:0016787">
    <property type="term" value="F:hydrolase activity"/>
    <property type="evidence" value="ECO:0007669"/>
    <property type="project" value="UniProtKB-KW"/>
</dbReference>
<dbReference type="InterPro" id="IPR010016">
    <property type="entry name" value="PxpB"/>
</dbReference>
<sequence length="243" mass="26662">MPEPTPSYPCFYPLGDAALVVQFGDAISPQVHARVRSLATHLEQHPLAGLLEIVPAYTTLTLYYKPAAVASRTEITPYEQFLSQVEEIVAELQQAAPPPARLVEIPVCYGGAFGPDLDEVARHCHLSPEEVIKLHQQGEYLVYMLGFAPGFAYLGGLPEQLATPRKAEPRQAIPSGSVGIAGLQTGIYPLETPGGWQLIGRCPLQLFDPRQDSPSQLQMGDRLRFVAISEPEFRKLERRPHGA</sequence>
<dbReference type="SUPFAM" id="SSF160467">
    <property type="entry name" value="PH0987 N-terminal domain-like"/>
    <property type="match status" value="1"/>
</dbReference>
<accession>M7NBP3</accession>
<dbReference type="Proteomes" id="UP000011910">
    <property type="component" value="Unassembled WGS sequence"/>
</dbReference>
<dbReference type="RefSeq" id="WP_009193621.1">
    <property type="nucleotide sequence ID" value="NZ_AODQ01000003.1"/>
</dbReference>
<dbReference type="PANTHER" id="PTHR34698">
    <property type="entry name" value="5-OXOPROLINASE SUBUNIT B"/>
    <property type="match status" value="1"/>
</dbReference>
<dbReference type="PATRIC" id="fig|1279009.4.peg.212"/>
<dbReference type="Gene3D" id="2.40.100.10">
    <property type="entry name" value="Cyclophilin-like"/>
    <property type="match status" value="1"/>
</dbReference>
<organism evidence="5 6">
    <name type="scientific">Cesiribacter andamanensis AMV16</name>
    <dbReference type="NCBI Taxonomy" id="1279009"/>
    <lineage>
        <taxon>Bacteria</taxon>
        <taxon>Pseudomonadati</taxon>
        <taxon>Bacteroidota</taxon>
        <taxon>Cytophagia</taxon>
        <taxon>Cytophagales</taxon>
        <taxon>Cesiribacteraceae</taxon>
        <taxon>Cesiribacter</taxon>
    </lineage>
</organism>
<name>M7NBP3_9BACT</name>
<evidence type="ECO:0000313" key="5">
    <source>
        <dbReference type="EMBL" id="EMR04606.1"/>
    </source>
</evidence>
<keyword evidence="6" id="KW-1185">Reference proteome</keyword>
<evidence type="ECO:0000256" key="2">
    <source>
        <dbReference type="ARBA" id="ARBA00022801"/>
    </source>
</evidence>
<dbReference type="eggNOG" id="COG2049">
    <property type="taxonomic scope" value="Bacteria"/>
</dbReference>
<dbReference type="EMBL" id="AODQ01000003">
    <property type="protein sequence ID" value="EMR04606.1"/>
    <property type="molecule type" value="Genomic_DNA"/>
</dbReference>
<dbReference type="NCBIfam" id="TIGR00370">
    <property type="entry name" value="5-oxoprolinase subunit PxpB"/>
    <property type="match status" value="1"/>
</dbReference>
<evidence type="ECO:0000259" key="4">
    <source>
        <dbReference type="SMART" id="SM00796"/>
    </source>
</evidence>
<reference evidence="5 6" key="1">
    <citation type="journal article" date="2013" name="Genome Announc.">
        <title>Draft Genome Sequence of Cesiribacter andamanensis Strain AMV16T, Isolated from a Soil Sample from a Mud Volcano in the Andaman Islands, India.</title>
        <authorList>
            <person name="Shivaji S."/>
            <person name="Ara S."/>
            <person name="Begum Z."/>
            <person name="Srinivas T.N."/>
            <person name="Singh A."/>
            <person name="Kumar Pinnaka A."/>
        </authorList>
    </citation>
    <scope>NUCLEOTIDE SEQUENCE [LARGE SCALE GENOMIC DNA]</scope>
    <source>
        <strain evidence="5 6">AMV16</strain>
    </source>
</reference>
<evidence type="ECO:0000256" key="3">
    <source>
        <dbReference type="ARBA" id="ARBA00022840"/>
    </source>
</evidence>
<dbReference type="PANTHER" id="PTHR34698:SF2">
    <property type="entry name" value="5-OXOPROLINASE SUBUNIT B"/>
    <property type="match status" value="1"/>
</dbReference>
<dbReference type="InterPro" id="IPR029000">
    <property type="entry name" value="Cyclophilin-like_dom_sf"/>
</dbReference>
<dbReference type="STRING" id="1279009.ADICEAN_00208"/>
<gene>
    <name evidence="5" type="primary">kipI</name>
    <name evidence="5" type="ORF">ADICEAN_00208</name>
</gene>
<keyword evidence="3" id="KW-0067">ATP-binding</keyword>
<dbReference type="GO" id="GO:0005524">
    <property type="term" value="F:ATP binding"/>
    <property type="evidence" value="ECO:0007669"/>
    <property type="project" value="UniProtKB-KW"/>
</dbReference>
<evidence type="ECO:0000313" key="6">
    <source>
        <dbReference type="Proteomes" id="UP000011910"/>
    </source>
</evidence>
<dbReference type="SUPFAM" id="SSF50891">
    <property type="entry name" value="Cyclophilin-like"/>
    <property type="match status" value="1"/>
</dbReference>
<comment type="caution">
    <text evidence="5">The sequence shown here is derived from an EMBL/GenBank/DDBJ whole genome shotgun (WGS) entry which is preliminary data.</text>
</comment>
<keyword evidence="2" id="KW-0378">Hydrolase</keyword>
<dbReference type="Pfam" id="PF02682">
    <property type="entry name" value="CT_C_D"/>
    <property type="match status" value="1"/>
</dbReference>
<dbReference type="Gene3D" id="3.30.1360.40">
    <property type="match status" value="1"/>
</dbReference>
<keyword evidence="1" id="KW-0547">Nucleotide-binding</keyword>
<dbReference type="InterPro" id="IPR003833">
    <property type="entry name" value="CT_C_D"/>
</dbReference>
<dbReference type="AlphaFoldDB" id="M7NBP3"/>
<dbReference type="SMART" id="SM00796">
    <property type="entry name" value="AHS1"/>
    <property type="match status" value="1"/>
</dbReference>